<keyword evidence="3" id="KW-1185">Reference proteome</keyword>
<organism evidence="2 3">
    <name type="scientific">Apiospora aurea</name>
    <dbReference type="NCBI Taxonomy" id="335848"/>
    <lineage>
        <taxon>Eukaryota</taxon>
        <taxon>Fungi</taxon>
        <taxon>Dikarya</taxon>
        <taxon>Ascomycota</taxon>
        <taxon>Pezizomycotina</taxon>
        <taxon>Sordariomycetes</taxon>
        <taxon>Xylariomycetidae</taxon>
        <taxon>Amphisphaeriales</taxon>
        <taxon>Apiosporaceae</taxon>
        <taxon>Apiospora</taxon>
    </lineage>
</organism>
<feature type="compositionally biased region" description="Basic and acidic residues" evidence="1">
    <location>
        <begin position="296"/>
        <end position="305"/>
    </location>
</feature>
<evidence type="ECO:0000313" key="3">
    <source>
        <dbReference type="Proteomes" id="UP001391051"/>
    </source>
</evidence>
<dbReference type="RefSeq" id="XP_066697898.1">
    <property type="nucleotide sequence ID" value="XM_066845500.1"/>
</dbReference>
<comment type="caution">
    <text evidence="2">The sequence shown here is derived from an EMBL/GenBank/DDBJ whole genome shotgun (WGS) entry which is preliminary data.</text>
</comment>
<proteinExistence type="predicted"/>
<feature type="region of interest" description="Disordered" evidence="1">
    <location>
        <begin position="276"/>
        <end position="306"/>
    </location>
</feature>
<evidence type="ECO:0000256" key="1">
    <source>
        <dbReference type="SAM" id="MobiDB-lite"/>
    </source>
</evidence>
<dbReference type="Proteomes" id="UP001391051">
    <property type="component" value="Unassembled WGS sequence"/>
</dbReference>
<dbReference type="EMBL" id="JAQQWE010000006">
    <property type="protein sequence ID" value="KAK7948392.1"/>
    <property type="molecule type" value="Genomic_DNA"/>
</dbReference>
<gene>
    <name evidence="2" type="ORF">PG986_009278</name>
</gene>
<protein>
    <submittedName>
        <fullName evidence="2">Uncharacterized protein</fullName>
    </submittedName>
</protein>
<dbReference type="GeneID" id="92078562"/>
<name>A0ABR1Q784_9PEZI</name>
<evidence type="ECO:0000313" key="2">
    <source>
        <dbReference type="EMBL" id="KAK7948392.1"/>
    </source>
</evidence>
<sequence length="396" mass="44711">MQTGLDQGEKIEERKTQGYWGLQFLQALLQALLPRSFNSSNTTAPSSGARQDSMAPAARDDLKANAESDLMKATIRREIEQIIDEMKQCPVTATEMVLNQARTMLEVQLQDPALESLFSGPVRELFCLKKLRQALGDTKPVYSKDMGHNEWITVFVMKNNISVGGLLAAKRINVKNQHRLPRVMADSLNSRHQFDMVTWLGNPEEFPAELSGWIGNGGGKAQPSRVTVEDTHECLGDQMFMEELRQPLEQGYEFLKWLYNYDEFEPFRTEVKRYQDAKGAPLNNSRRPQEPVRALPKNDKDDSASKRRRFFKRASELVDGAFADENLSDPVAIPSQDDYLHVVLKRGISIGLAQSMEAVGEDRIVRAYQESGPLQQRVLQYIKGLYPKGKSEGGQS</sequence>
<reference evidence="2 3" key="1">
    <citation type="submission" date="2023-01" db="EMBL/GenBank/DDBJ databases">
        <title>Analysis of 21 Apiospora genomes using comparative genomics revels a genus with tremendous synthesis potential of carbohydrate active enzymes and secondary metabolites.</title>
        <authorList>
            <person name="Sorensen T."/>
        </authorList>
    </citation>
    <scope>NUCLEOTIDE SEQUENCE [LARGE SCALE GENOMIC DNA]</scope>
    <source>
        <strain evidence="2 3">CBS 24483</strain>
    </source>
</reference>
<accession>A0ABR1Q784</accession>